<gene>
    <name evidence="6" type="ORF">METZ01_LOCUS63516</name>
</gene>
<dbReference type="EMBL" id="UINC01003960">
    <property type="protein sequence ID" value="SVA10662.1"/>
    <property type="molecule type" value="Genomic_DNA"/>
</dbReference>
<evidence type="ECO:0000256" key="5">
    <source>
        <dbReference type="SAM" id="Phobius"/>
    </source>
</evidence>
<keyword evidence="2 5" id="KW-0812">Transmembrane</keyword>
<feature type="transmembrane region" description="Helical" evidence="5">
    <location>
        <begin position="74"/>
        <end position="105"/>
    </location>
</feature>
<dbReference type="Pfam" id="PF01040">
    <property type="entry name" value="UbiA"/>
    <property type="match status" value="1"/>
</dbReference>
<dbReference type="Gene3D" id="1.10.357.140">
    <property type="entry name" value="UbiA prenyltransferase"/>
    <property type="match status" value="1"/>
</dbReference>
<feature type="transmembrane region" description="Helical" evidence="5">
    <location>
        <begin position="20"/>
        <end position="41"/>
    </location>
</feature>
<sequence>MGMASAQMYYFDHPLWISSFSWTTFFVFTGLTFVCSSTFIINQISDQKSDVINKKLFLVGEYIPTEKSKSIAKYLMFVGLLILVLVNWFSALLVGIIYIIWGIIYNQNPYNWKGKPILGWLANSIVGIILFSIGWGLVMQNQSNSAIIPLDISMLTLLLPYGFCFSSVSLLTTLPDIVGDSSSGDKTFPIVFGKGLTLLISLGLIIIAFIVALENNDPLASTATLVSIPFFIFAFIRRMDKDVLRAIRYPIFILNFFVLSVYPWLFIPLAITYYVSKYYYWHRFNLHYPTFLVDHD</sequence>
<feature type="transmembrane region" description="Helical" evidence="5">
    <location>
        <begin position="150"/>
        <end position="171"/>
    </location>
</feature>
<name>A0A381T377_9ZZZZ</name>
<keyword evidence="4 5" id="KW-0472">Membrane</keyword>
<proteinExistence type="predicted"/>
<dbReference type="GO" id="GO:0016020">
    <property type="term" value="C:membrane"/>
    <property type="evidence" value="ECO:0007669"/>
    <property type="project" value="UniProtKB-SubCell"/>
</dbReference>
<evidence type="ECO:0000256" key="3">
    <source>
        <dbReference type="ARBA" id="ARBA00022989"/>
    </source>
</evidence>
<accession>A0A381T377</accession>
<evidence type="ECO:0000256" key="1">
    <source>
        <dbReference type="ARBA" id="ARBA00004141"/>
    </source>
</evidence>
<dbReference type="GO" id="GO:0016765">
    <property type="term" value="F:transferase activity, transferring alkyl or aryl (other than methyl) groups"/>
    <property type="evidence" value="ECO:0007669"/>
    <property type="project" value="InterPro"/>
</dbReference>
<dbReference type="InterPro" id="IPR000537">
    <property type="entry name" value="UbiA_prenyltransferase"/>
</dbReference>
<organism evidence="6">
    <name type="scientific">marine metagenome</name>
    <dbReference type="NCBI Taxonomy" id="408172"/>
    <lineage>
        <taxon>unclassified sequences</taxon>
        <taxon>metagenomes</taxon>
        <taxon>ecological metagenomes</taxon>
    </lineage>
</organism>
<feature type="transmembrane region" description="Helical" evidence="5">
    <location>
        <begin position="117"/>
        <end position="138"/>
    </location>
</feature>
<feature type="transmembrane region" description="Helical" evidence="5">
    <location>
        <begin position="219"/>
        <end position="237"/>
    </location>
</feature>
<evidence type="ECO:0000313" key="6">
    <source>
        <dbReference type="EMBL" id="SVA10662.1"/>
    </source>
</evidence>
<keyword evidence="3 5" id="KW-1133">Transmembrane helix</keyword>
<comment type="subcellular location">
    <subcellularLocation>
        <location evidence="1">Membrane</location>
        <topology evidence="1">Multi-pass membrane protein</topology>
    </subcellularLocation>
</comment>
<dbReference type="AlphaFoldDB" id="A0A381T377"/>
<reference evidence="6" key="1">
    <citation type="submission" date="2018-05" db="EMBL/GenBank/DDBJ databases">
        <authorList>
            <person name="Lanie J.A."/>
            <person name="Ng W.-L."/>
            <person name="Kazmierczak K.M."/>
            <person name="Andrzejewski T.M."/>
            <person name="Davidsen T.M."/>
            <person name="Wayne K.J."/>
            <person name="Tettelin H."/>
            <person name="Glass J.I."/>
            <person name="Rusch D."/>
            <person name="Podicherti R."/>
            <person name="Tsui H.-C.T."/>
            <person name="Winkler M.E."/>
        </authorList>
    </citation>
    <scope>NUCLEOTIDE SEQUENCE</scope>
</reference>
<dbReference type="InterPro" id="IPR044878">
    <property type="entry name" value="UbiA_sf"/>
</dbReference>
<evidence type="ECO:0000256" key="4">
    <source>
        <dbReference type="ARBA" id="ARBA00023136"/>
    </source>
</evidence>
<evidence type="ECO:0000256" key="2">
    <source>
        <dbReference type="ARBA" id="ARBA00022692"/>
    </source>
</evidence>
<feature type="transmembrane region" description="Helical" evidence="5">
    <location>
        <begin position="191"/>
        <end position="212"/>
    </location>
</feature>
<protein>
    <recommendedName>
        <fullName evidence="7">UbiA prenyltransferase family protein</fullName>
    </recommendedName>
</protein>
<feature type="transmembrane region" description="Helical" evidence="5">
    <location>
        <begin position="249"/>
        <end position="275"/>
    </location>
</feature>
<evidence type="ECO:0008006" key="7">
    <source>
        <dbReference type="Google" id="ProtNLM"/>
    </source>
</evidence>